<accession>A0AAE3L6G0</accession>
<proteinExistence type="predicted"/>
<evidence type="ECO:0000256" key="2">
    <source>
        <dbReference type="SAM" id="Phobius"/>
    </source>
</evidence>
<protein>
    <submittedName>
        <fullName evidence="3">Uncharacterized protein</fullName>
    </submittedName>
</protein>
<dbReference type="Pfam" id="PF20988">
    <property type="entry name" value="SidF"/>
    <property type="match status" value="1"/>
</dbReference>
<dbReference type="InterPro" id="IPR048705">
    <property type="entry name" value="SidF"/>
</dbReference>
<sequence length="568" mass="62621">MQSIITDRKNMLKKKTQTALDFDPQTIGLVKQVMDDLTDETIGSQYEVLAAWKGGKAAHFKTGGFKGAPAESDSSLMGLALKMPGIGKLLTWMSIGGSTKNLFGRIWNSGKNLFSGRKMKSNVLSLGLGAVAVTGMVALCVLFPPAGATAAALGGALTLGVVGATAALAVGTAIATVVAGALAFKVGESVASKIFTDEKFELNQDTASKFKKEFAMDEQTVSLMNRYLLNRIKTVKSELYQQDLKNLQDFAIERAEPLGIYRLNRFFCAELEKMINEPQGLEKYENDIKALEYFLKKLSNIKGYVQSTVKEDIGKTLSQLQEKRENIKTVQSAAATSTLEKTAASHESPGLVSVPRSLSNPSKHKTEDKVHYGSMQTWMPAPIPRENRILSVPVKIPMSKDRLDIVDEKFHQHLNQHHQDLQIEKVTRKYNAENLSDLRSGRRSAEYHFETKDNIKIPPLTKEEAKSEAGGFTISTYMDLTLINQDNRTRSIEIMAVHAKSFAHETGGQITVHNIKDDDFVVDLSVALKRHGLSPSLDLGFANRDELIRRIEEKSQIGGKTDRLSSTI</sequence>
<dbReference type="Proteomes" id="UP000051494">
    <property type="component" value="Unassembled WGS sequence"/>
</dbReference>
<organism evidence="3 4">
    <name type="scientific">Candidatus Berkiella cookevillensis</name>
    <dbReference type="NCBI Taxonomy" id="437022"/>
    <lineage>
        <taxon>Bacteria</taxon>
        <taxon>Pseudomonadati</taxon>
        <taxon>Pseudomonadota</taxon>
        <taxon>Gammaproteobacteria</taxon>
        <taxon>Candidatus Berkiellales</taxon>
        <taxon>Candidatus Berkiellaceae</taxon>
        <taxon>Candidatus Berkiella</taxon>
    </lineage>
</organism>
<dbReference type="EMBL" id="LKHV02000001">
    <property type="protein sequence ID" value="MCS5707584.1"/>
    <property type="molecule type" value="Genomic_DNA"/>
</dbReference>
<dbReference type="AlphaFoldDB" id="A0AAE3L6G0"/>
<name>A0AAE3L6G0_9GAMM</name>
<feature type="region of interest" description="Disordered" evidence="1">
    <location>
        <begin position="338"/>
        <end position="369"/>
    </location>
</feature>
<gene>
    <name evidence="3" type="ORF">CC99x_001560</name>
</gene>
<keyword evidence="2" id="KW-0472">Membrane</keyword>
<feature type="transmembrane region" description="Helical" evidence="2">
    <location>
        <begin position="123"/>
        <end position="144"/>
    </location>
</feature>
<comment type="caution">
    <text evidence="3">The sequence shown here is derived from an EMBL/GenBank/DDBJ whole genome shotgun (WGS) entry which is preliminary data.</text>
</comment>
<evidence type="ECO:0000256" key="1">
    <source>
        <dbReference type="SAM" id="MobiDB-lite"/>
    </source>
</evidence>
<keyword evidence="2" id="KW-0812">Transmembrane</keyword>
<keyword evidence="2" id="KW-1133">Transmembrane helix</keyword>
<evidence type="ECO:0000313" key="3">
    <source>
        <dbReference type="EMBL" id="MCS5707584.1"/>
    </source>
</evidence>
<reference evidence="3" key="2">
    <citation type="submission" date="2021-06" db="EMBL/GenBank/DDBJ databases">
        <title>Genomic Description and Analysis of Intracellular Bacteria, Candidatus Berkiella cookevillensis and Candidatus Berkiella aquae.</title>
        <authorList>
            <person name="Kidane D.T."/>
            <person name="Mehari Y.T."/>
            <person name="Rice F.C."/>
            <person name="Arivett B.A."/>
            <person name="Farone A.L."/>
            <person name="Berk S.G."/>
            <person name="Farone M.B."/>
        </authorList>
    </citation>
    <scope>NUCLEOTIDE SEQUENCE</scope>
    <source>
        <strain evidence="3">CC99</strain>
    </source>
</reference>
<dbReference type="RefSeq" id="WP_141651871.1">
    <property type="nucleotide sequence ID" value="NZ_LKHV02000001.1"/>
</dbReference>
<feature type="transmembrane region" description="Helical" evidence="2">
    <location>
        <begin position="156"/>
        <end position="184"/>
    </location>
</feature>
<keyword evidence="4" id="KW-1185">Reference proteome</keyword>
<evidence type="ECO:0000313" key="4">
    <source>
        <dbReference type="Proteomes" id="UP000051494"/>
    </source>
</evidence>
<reference evidence="3" key="1">
    <citation type="journal article" date="2016" name="Genome Announc.">
        <title>Draft Genome Sequences of Two Novel Amoeba-Resistant Intranuclear Bacteria, 'Candidatus Berkiella cookevillensis' and 'Candidatus Berkiella aquae'.</title>
        <authorList>
            <person name="Mehari Y.T."/>
            <person name="Arivett B.A."/>
            <person name="Farone A.L."/>
            <person name="Gunderson J.H."/>
            <person name="Farone M.B."/>
        </authorList>
    </citation>
    <scope>NUCLEOTIDE SEQUENCE</scope>
    <source>
        <strain evidence="3">CC99</strain>
    </source>
</reference>